<feature type="transmembrane region" description="Helical" evidence="2">
    <location>
        <begin position="45"/>
        <end position="64"/>
    </location>
</feature>
<keyword evidence="2" id="KW-1133">Transmembrane helix</keyword>
<feature type="transmembrane region" description="Helical" evidence="2">
    <location>
        <begin position="76"/>
        <end position="95"/>
    </location>
</feature>
<keyword evidence="2" id="KW-0812">Transmembrane</keyword>
<dbReference type="Gramene" id="ONIVA09G19780.1">
    <property type="protein sequence ID" value="ONIVA09G19780.1"/>
    <property type="gene ID" value="ONIVA09G19780"/>
</dbReference>
<proteinExistence type="predicted"/>
<reference evidence="3" key="2">
    <citation type="submission" date="2018-04" db="EMBL/GenBank/DDBJ databases">
        <title>OnivRS2 (Oryza nivara Reference Sequence Version 2).</title>
        <authorList>
            <person name="Zhang J."/>
            <person name="Kudrna D."/>
            <person name="Lee S."/>
            <person name="Talag J."/>
            <person name="Rajasekar S."/>
            <person name="Welchert J."/>
            <person name="Hsing Y.-I."/>
            <person name="Wing R.A."/>
        </authorList>
    </citation>
    <scope>NUCLEOTIDE SEQUENCE [LARGE SCALE GENOMIC DNA]</scope>
    <source>
        <strain evidence="3">SL10</strain>
    </source>
</reference>
<organism evidence="3">
    <name type="scientific">Oryza nivara</name>
    <name type="common">Indian wild rice</name>
    <name type="synonym">Oryza sativa f. spontanea</name>
    <dbReference type="NCBI Taxonomy" id="4536"/>
    <lineage>
        <taxon>Eukaryota</taxon>
        <taxon>Viridiplantae</taxon>
        <taxon>Streptophyta</taxon>
        <taxon>Embryophyta</taxon>
        <taxon>Tracheophyta</taxon>
        <taxon>Spermatophyta</taxon>
        <taxon>Magnoliopsida</taxon>
        <taxon>Liliopsida</taxon>
        <taxon>Poales</taxon>
        <taxon>Poaceae</taxon>
        <taxon>BOP clade</taxon>
        <taxon>Oryzoideae</taxon>
        <taxon>Oryzeae</taxon>
        <taxon>Oryzinae</taxon>
        <taxon>Oryza</taxon>
    </lineage>
</organism>
<evidence type="ECO:0000256" key="1">
    <source>
        <dbReference type="SAM" id="MobiDB-lite"/>
    </source>
</evidence>
<keyword evidence="4" id="KW-1185">Reference proteome</keyword>
<feature type="compositionally biased region" description="Polar residues" evidence="1">
    <location>
        <begin position="1"/>
        <end position="10"/>
    </location>
</feature>
<feature type="region of interest" description="Disordered" evidence="1">
    <location>
        <begin position="1"/>
        <end position="29"/>
    </location>
</feature>
<name>A0A0E0IN91_ORYNI</name>
<accession>A0A0E0IN91</accession>
<dbReference type="Proteomes" id="UP000006591">
    <property type="component" value="Chromosome 9"/>
</dbReference>
<dbReference type="Gramene" id="ONIVA09G19800.1">
    <property type="protein sequence ID" value="ONIVA09G19800.1"/>
    <property type="gene ID" value="ONIVA09G19800"/>
</dbReference>
<dbReference type="HOGENOM" id="CLU_1941494_0_0_1"/>
<evidence type="ECO:0000313" key="3">
    <source>
        <dbReference type="EnsemblPlants" id="ONIVA09G19780.1"/>
    </source>
</evidence>
<dbReference type="OMA" id="PPQMDMC"/>
<evidence type="ECO:0000256" key="2">
    <source>
        <dbReference type="SAM" id="Phobius"/>
    </source>
</evidence>
<sequence length="130" mass="14411">MTTTTTNADHQQYGMMPSSSKPRNTMTDADADAADDAERAYIGKISAPLIAILIGFGVMFLFLAKSETVRRDKTILFGYSAAAFMISIFVVCHLLDYGRPWFRRRNAAANNNTRVHPSVSSQLPPQMDMC</sequence>
<evidence type="ECO:0000313" key="4">
    <source>
        <dbReference type="Proteomes" id="UP000006591"/>
    </source>
</evidence>
<feature type="compositionally biased region" description="Polar residues" evidence="1">
    <location>
        <begin position="17"/>
        <end position="27"/>
    </location>
</feature>
<keyword evidence="2" id="KW-0472">Membrane</keyword>
<dbReference type="EnsemblPlants" id="ONIVA09G19800.1">
    <property type="protein sequence ID" value="ONIVA09G19800.1"/>
    <property type="gene ID" value="ONIVA09G19800"/>
</dbReference>
<reference evidence="3" key="1">
    <citation type="submission" date="2015-04" db="UniProtKB">
        <authorList>
            <consortium name="EnsemblPlants"/>
        </authorList>
    </citation>
    <scope>IDENTIFICATION</scope>
    <source>
        <strain evidence="3">SL10</strain>
    </source>
</reference>
<dbReference type="AlphaFoldDB" id="A0A0E0IN91"/>
<protein>
    <submittedName>
        <fullName evidence="3">Uncharacterized protein</fullName>
    </submittedName>
</protein>
<dbReference type="EnsemblPlants" id="ONIVA09G19780.1">
    <property type="protein sequence ID" value="ONIVA09G19780.1"/>
    <property type="gene ID" value="ONIVA09G19780"/>
</dbReference>